<evidence type="ECO:0000256" key="1">
    <source>
        <dbReference type="SAM" id="SignalP"/>
    </source>
</evidence>
<reference evidence="2 3" key="1">
    <citation type="submission" date="2020-12" db="EMBL/GenBank/DDBJ databases">
        <title>Bacterial novel species Adhaeribacter sp. BT258 isolated from soil.</title>
        <authorList>
            <person name="Jung H.-Y."/>
        </authorList>
    </citation>
    <scope>NUCLEOTIDE SEQUENCE [LARGE SCALE GENOMIC DNA]</scope>
    <source>
        <strain evidence="2 3">BT258</strain>
    </source>
</reference>
<protein>
    <submittedName>
        <fullName evidence="2">Uncharacterized protein</fullName>
    </submittedName>
</protein>
<keyword evidence="1" id="KW-0732">Signal</keyword>
<sequence length="177" mass="20135">MKKAVSLLVLIFLSLGIPVSKAGFQGGDILLNNSKRHNFSNNQSPDIFRLILKGKDLVNAEATFSITNSFGREIFKETFPASDLIGYEITVENPSIIKKEEVIKKRANEFFIEKNFLNPAISPKEEFDEDYAEETIWKDIKMDRTAIGFFYLLGEEGLSWIAYSKKTGKVVMYRTCC</sequence>
<feature type="chain" id="PRO_5046109845" evidence="1">
    <location>
        <begin position="23"/>
        <end position="177"/>
    </location>
</feature>
<keyword evidence="3" id="KW-1185">Reference proteome</keyword>
<dbReference type="Proteomes" id="UP000644147">
    <property type="component" value="Unassembled WGS sequence"/>
</dbReference>
<organism evidence="2 3">
    <name type="scientific">Adhaeribacter terrigena</name>
    <dbReference type="NCBI Taxonomy" id="2793070"/>
    <lineage>
        <taxon>Bacteria</taxon>
        <taxon>Pseudomonadati</taxon>
        <taxon>Bacteroidota</taxon>
        <taxon>Cytophagia</taxon>
        <taxon>Cytophagales</taxon>
        <taxon>Hymenobacteraceae</taxon>
        <taxon>Adhaeribacter</taxon>
    </lineage>
</organism>
<feature type="signal peptide" evidence="1">
    <location>
        <begin position="1"/>
        <end position="22"/>
    </location>
</feature>
<name>A0ABS1C6G5_9BACT</name>
<comment type="caution">
    <text evidence="2">The sequence shown here is derived from an EMBL/GenBank/DDBJ whole genome shotgun (WGS) entry which is preliminary data.</text>
</comment>
<gene>
    <name evidence="2" type="ORF">I5M27_18430</name>
</gene>
<evidence type="ECO:0000313" key="2">
    <source>
        <dbReference type="EMBL" id="MBK0404968.1"/>
    </source>
</evidence>
<accession>A0ABS1C6G5</accession>
<evidence type="ECO:0000313" key="3">
    <source>
        <dbReference type="Proteomes" id="UP000644147"/>
    </source>
</evidence>
<dbReference type="EMBL" id="JAEHFX010000018">
    <property type="protein sequence ID" value="MBK0404968.1"/>
    <property type="molecule type" value="Genomic_DNA"/>
</dbReference>
<dbReference type="RefSeq" id="WP_200507864.1">
    <property type="nucleotide sequence ID" value="NZ_JAEHFX010000018.1"/>
</dbReference>
<proteinExistence type="predicted"/>